<comment type="subcellular location">
    <subcellularLocation>
        <location evidence="1">Golgi apparatus membrane</location>
        <topology evidence="1">Single-pass type II membrane protein</topology>
    </subcellularLocation>
</comment>
<organism evidence="9 10">
    <name type="scientific">Chrysodeixis includens</name>
    <name type="common">Soybean looper</name>
    <name type="synonym">Pseudoplusia includens</name>
    <dbReference type="NCBI Taxonomy" id="689277"/>
    <lineage>
        <taxon>Eukaryota</taxon>
        <taxon>Metazoa</taxon>
        <taxon>Ecdysozoa</taxon>
        <taxon>Arthropoda</taxon>
        <taxon>Hexapoda</taxon>
        <taxon>Insecta</taxon>
        <taxon>Pterygota</taxon>
        <taxon>Neoptera</taxon>
        <taxon>Endopterygota</taxon>
        <taxon>Lepidoptera</taxon>
        <taxon>Glossata</taxon>
        <taxon>Ditrysia</taxon>
        <taxon>Noctuoidea</taxon>
        <taxon>Noctuidae</taxon>
        <taxon>Plusiinae</taxon>
        <taxon>Chrysodeixis</taxon>
    </lineage>
</organism>
<keyword evidence="7" id="KW-1133">Transmembrane helix</keyword>
<feature type="domain" description="Alpha 1,4-glycosyltransferase" evidence="8">
    <location>
        <begin position="254"/>
        <end position="356"/>
    </location>
</feature>
<dbReference type="PANTHER" id="PTHR12042">
    <property type="entry name" value="LACTOSYLCERAMIDE 4-ALPHA-GALACTOSYLTRANSFERASE ALPHA- 1,4-GALACTOSYLTRANSFERASE"/>
    <property type="match status" value="1"/>
</dbReference>
<keyword evidence="6 7" id="KW-0472">Membrane</keyword>
<evidence type="ECO:0000256" key="1">
    <source>
        <dbReference type="ARBA" id="ARBA00004323"/>
    </source>
</evidence>
<keyword evidence="3" id="KW-0328">Glycosyltransferase</keyword>
<sequence>MFFTLNSHRLRYIYRNIWVYVYALIVVLGFYYIFSHYLHKEPDLALELGEVVAWNPRKEDSCHFHTTNDSLPVLHPNASLPPKSIFFQDTTCRGVLTYRQACVVESAALTHPNHQINVLFTYPVLKDNFDNSAMKTLSDTYENVRFLRVHINDYVMGTPMSHTVAALSDDELNLHIAKVMTYLTLYKYTGIYLGLDVIVGETLAELWQNWIVRETPDSLSSSMFSFSNNKAGRMLAEVVMGFLRSELSLNKELDSWSYSGATILTRAMQLWCTTDKVRGMSLSTCDDVAVYGPELFYPISFYKRKEYFDAVNWDRWKNEKIYTFHVWEYVTRYNLVTEHSLYSKLAENYCPEIYSTHHDDIVTNLNPK</sequence>
<dbReference type="Pfam" id="PF04572">
    <property type="entry name" value="Gb3_synth"/>
    <property type="match status" value="1"/>
</dbReference>
<gene>
    <name evidence="9" type="ORF">CINC_LOCUS1265</name>
</gene>
<evidence type="ECO:0000256" key="5">
    <source>
        <dbReference type="ARBA" id="ARBA00023034"/>
    </source>
</evidence>
<dbReference type="GO" id="GO:0006688">
    <property type="term" value="P:glycosphingolipid biosynthetic process"/>
    <property type="evidence" value="ECO:0007669"/>
    <property type="project" value="TreeGrafter"/>
</dbReference>
<feature type="transmembrane region" description="Helical" evidence="7">
    <location>
        <begin position="12"/>
        <end position="34"/>
    </location>
</feature>
<protein>
    <recommendedName>
        <fullName evidence="8">Alpha 1,4-glycosyltransferase domain-containing protein</fullName>
    </recommendedName>
</protein>
<dbReference type="InterPro" id="IPR029044">
    <property type="entry name" value="Nucleotide-diphossugar_trans"/>
</dbReference>
<reference evidence="9" key="1">
    <citation type="submission" date="2021-12" db="EMBL/GenBank/DDBJ databases">
        <authorList>
            <person name="King R."/>
        </authorList>
    </citation>
    <scope>NUCLEOTIDE SEQUENCE</scope>
</reference>
<dbReference type="GO" id="GO:0016758">
    <property type="term" value="F:hexosyltransferase activity"/>
    <property type="evidence" value="ECO:0007669"/>
    <property type="project" value="TreeGrafter"/>
</dbReference>
<proteinExistence type="inferred from homology"/>
<dbReference type="OrthoDB" id="409543at2759"/>
<accession>A0A9N8KWJ0</accession>
<evidence type="ECO:0000313" key="10">
    <source>
        <dbReference type="Proteomes" id="UP001154114"/>
    </source>
</evidence>
<dbReference type="SUPFAM" id="SSF53448">
    <property type="entry name" value="Nucleotide-diphospho-sugar transferases"/>
    <property type="match status" value="1"/>
</dbReference>
<dbReference type="InterPro" id="IPR007577">
    <property type="entry name" value="GlycoTrfase_DXD_sugar-bd_CS"/>
</dbReference>
<keyword evidence="7" id="KW-0812">Transmembrane</keyword>
<dbReference type="AlphaFoldDB" id="A0A9N8KWJ0"/>
<dbReference type="PANTHER" id="PTHR12042:SF21">
    <property type="entry name" value="ALPHA1,4-GALACTOSYLTRANSFERASE 1-RELATED"/>
    <property type="match status" value="1"/>
</dbReference>
<evidence type="ECO:0000256" key="7">
    <source>
        <dbReference type="SAM" id="Phobius"/>
    </source>
</evidence>
<evidence type="ECO:0000259" key="8">
    <source>
        <dbReference type="Pfam" id="PF04572"/>
    </source>
</evidence>
<dbReference type="Pfam" id="PF04488">
    <property type="entry name" value="Gly_transf_sug"/>
    <property type="match status" value="1"/>
</dbReference>
<evidence type="ECO:0000256" key="6">
    <source>
        <dbReference type="ARBA" id="ARBA00023136"/>
    </source>
</evidence>
<dbReference type="GO" id="GO:0000139">
    <property type="term" value="C:Golgi membrane"/>
    <property type="evidence" value="ECO:0007669"/>
    <property type="project" value="UniProtKB-SubCell"/>
</dbReference>
<evidence type="ECO:0000256" key="4">
    <source>
        <dbReference type="ARBA" id="ARBA00022679"/>
    </source>
</evidence>
<evidence type="ECO:0000256" key="3">
    <source>
        <dbReference type="ARBA" id="ARBA00022676"/>
    </source>
</evidence>
<keyword evidence="5" id="KW-0333">Golgi apparatus</keyword>
<dbReference type="Proteomes" id="UP001154114">
    <property type="component" value="Chromosome 10"/>
</dbReference>
<keyword evidence="10" id="KW-1185">Reference proteome</keyword>
<dbReference type="EMBL" id="LR824013">
    <property type="protein sequence ID" value="CAD0199571.1"/>
    <property type="molecule type" value="Genomic_DNA"/>
</dbReference>
<comment type="similarity">
    <text evidence="2">Belongs to the glycosyltransferase 32 family.</text>
</comment>
<keyword evidence="4" id="KW-0808">Transferase</keyword>
<evidence type="ECO:0000313" key="9">
    <source>
        <dbReference type="EMBL" id="CAD0199571.1"/>
    </source>
</evidence>
<dbReference type="InterPro" id="IPR007652">
    <property type="entry name" value="A1-4-GlycosylTfrase_dom"/>
</dbReference>
<evidence type="ECO:0000256" key="2">
    <source>
        <dbReference type="ARBA" id="ARBA00009003"/>
    </source>
</evidence>
<dbReference type="InterPro" id="IPR051981">
    <property type="entry name" value="Glycosyltransf_32"/>
</dbReference>
<name>A0A9N8KWJ0_CHRIL</name>